<dbReference type="Proteomes" id="UP000738325">
    <property type="component" value="Unassembled WGS sequence"/>
</dbReference>
<dbReference type="OrthoDB" id="10250320at2759"/>
<comment type="caution">
    <text evidence="1">The sequence shown here is derived from an EMBL/GenBank/DDBJ whole genome shotgun (WGS) entry which is preliminary data.</text>
</comment>
<proteinExistence type="predicted"/>
<evidence type="ECO:0000313" key="1">
    <source>
        <dbReference type="EMBL" id="KAG0315515.1"/>
    </source>
</evidence>
<dbReference type="Gene3D" id="1.10.472.10">
    <property type="entry name" value="Cyclin-like"/>
    <property type="match status" value="1"/>
</dbReference>
<protein>
    <submittedName>
        <fullName evidence="1">Uncharacterized protein</fullName>
    </submittedName>
</protein>
<dbReference type="InterPro" id="IPR036915">
    <property type="entry name" value="Cyclin-like_sf"/>
</dbReference>
<evidence type="ECO:0000313" key="2">
    <source>
        <dbReference type="Proteomes" id="UP000738325"/>
    </source>
</evidence>
<dbReference type="AlphaFoldDB" id="A0A9P6RDW9"/>
<sequence length="78" mass="8820">MAYFIEEDCVGLNRLFSQITDGLYSVHDINTMERSFLGLLKFSLYVTDKDVAEYIQSHQTELQGVDLLKSLSKPAMAA</sequence>
<accession>A0A9P6RDW9</accession>
<keyword evidence="2" id="KW-1185">Reference proteome</keyword>
<organism evidence="1 2">
    <name type="scientific">Dissophora globulifera</name>
    <dbReference type="NCBI Taxonomy" id="979702"/>
    <lineage>
        <taxon>Eukaryota</taxon>
        <taxon>Fungi</taxon>
        <taxon>Fungi incertae sedis</taxon>
        <taxon>Mucoromycota</taxon>
        <taxon>Mortierellomycotina</taxon>
        <taxon>Mortierellomycetes</taxon>
        <taxon>Mortierellales</taxon>
        <taxon>Mortierellaceae</taxon>
        <taxon>Dissophora</taxon>
    </lineage>
</organism>
<dbReference type="EMBL" id="JAAAIP010000533">
    <property type="protein sequence ID" value="KAG0315515.1"/>
    <property type="molecule type" value="Genomic_DNA"/>
</dbReference>
<reference evidence="1" key="1">
    <citation type="journal article" date="2020" name="Fungal Divers.">
        <title>Resolving the Mortierellaceae phylogeny through synthesis of multi-gene phylogenetics and phylogenomics.</title>
        <authorList>
            <person name="Vandepol N."/>
            <person name="Liber J."/>
            <person name="Desiro A."/>
            <person name="Na H."/>
            <person name="Kennedy M."/>
            <person name="Barry K."/>
            <person name="Grigoriev I.V."/>
            <person name="Miller A.N."/>
            <person name="O'Donnell K."/>
            <person name="Stajich J.E."/>
            <person name="Bonito G."/>
        </authorList>
    </citation>
    <scope>NUCLEOTIDE SEQUENCE</scope>
    <source>
        <strain evidence="1">REB-010B</strain>
    </source>
</reference>
<dbReference type="SUPFAM" id="SSF47954">
    <property type="entry name" value="Cyclin-like"/>
    <property type="match status" value="1"/>
</dbReference>
<name>A0A9P6RDW9_9FUNG</name>
<gene>
    <name evidence="1" type="ORF">BGZ99_007419</name>
</gene>